<dbReference type="EMBL" id="CAJNAU010000212">
    <property type="protein sequence ID" value="CAE6867161.1"/>
    <property type="molecule type" value="Genomic_DNA"/>
</dbReference>
<organism evidence="2 3">
    <name type="scientific">Paraburkholderia aspalathi</name>
    <dbReference type="NCBI Taxonomy" id="1324617"/>
    <lineage>
        <taxon>Bacteria</taxon>
        <taxon>Pseudomonadati</taxon>
        <taxon>Pseudomonadota</taxon>
        <taxon>Betaproteobacteria</taxon>
        <taxon>Burkholderiales</taxon>
        <taxon>Burkholderiaceae</taxon>
        <taxon>Paraburkholderia</taxon>
    </lineage>
</organism>
<evidence type="ECO:0008006" key="4">
    <source>
        <dbReference type="Google" id="ProtNLM"/>
    </source>
</evidence>
<evidence type="ECO:0000313" key="2">
    <source>
        <dbReference type="EMBL" id="CAE6867161.1"/>
    </source>
</evidence>
<feature type="compositionally biased region" description="Low complexity" evidence="1">
    <location>
        <begin position="148"/>
        <end position="168"/>
    </location>
</feature>
<keyword evidence="3" id="KW-1185">Reference proteome</keyword>
<accession>A0ABN7NCK9</accession>
<dbReference type="Proteomes" id="UP000674425">
    <property type="component" value="Unassembled WGS sequence"/>
</dbReference>
<sequence length="440" mass="47240">MSIAQHTVAGEDDAHLIATDTEALAAFTSDVTNLPWLTFRAVHRANQIQQIPARARAALAALARTVDAKKPFASIYAGRELLTGRALLSHRTFYRALNDLDQAGLVERLEQSRYVAVGKFGRAYLHLTTRAAALLGLVPMAKQVQTADQSTASASSSESSAEPSVPAARDGIQPADEAGDAPNVIDGSNGADYAADPAGASFTGPYANMAHGRIQGDLYPSSFQNRQPGQLPRDLERLCPLGIHRFMVFKLMAEARRAGKRLSDIVEHTWDFLKNARKPIAYLRKLFQSPVDFSYAVATKRAEAAAEQRARDAAEEASALARRSAGQTFYSPDGAQRFDVAPDATGMTLTAAKEGVTRGMGYGWEVAFAEAVAAGRALPATDDLLTLFDAHAAQHRKPIAAKLEETPIARRELTTAGDQHLVALRALVGIRRSAALRASA</sequence>
<dbReference type="RefSeq" id="WP_200622960.1">
    <property type="nucleotide sequence ID" value="NZ_CAJNAU010000212.1"/>
</dbReference>
<gene>
    <name evidence="2" type="ORF">R69658_07929</name>
</gene>
<feature type="region of interest" description="Disordered" evidence="1">
    <location>
        <begin position="148"/>
        <end position="188"/>
    </location>
</feature>
<comment type="caution">
    <text evidence="2">The sequence shown here is derived from an EMBL/GenBank/DDBJ whole genome shotgun (WGS) entry which is preliminary data.</text>
</comment>
<evidence type="ECO:0000313" key="3">
    <source>
        <dbReference type="Proteomes" id="UP000674425"/>
    </source>
</evidence>
<reference evidence="2 3" key="1">
    <citation type="submission" date="2021-02" db="EMBL/GenBank/DDBJ databases">
        <authorList>
            <person name="Vanwijnsberghe S."/>
        </authorList>
    </citation>
    <scope>NUCLEOTIDE SEQUENCE [LARGE SCALE GENOMIC DNA]</scope>
    <source>
        <strain evidence="2 3">R-69658</strain>
    </source>
</reference>
<name>A0ABN7NCK9_9BURK</name>
<evidence type="ECO:0000256" key="1">
    <source>
        <dbReference type="SAM" id="MobiDB-lite"/>
    </source>
</evidence>
<protein>
    <recommendedName>
        <fullName evidence="4">Replication initiation protein RepC</fullName>
    </recommendedName>
</protein>
<proteinExistence type="predicted"/>